<dbReference type="InterPro" id="IPR050985">
    <property type="entry name" value="Alpha-glycosidase_related"/>
</dbReference>
<dbReference type="Pfam" id="PF01055">
    <property type="entry name" value="Glyco_hydro_31_2nd"/>
    <property type="match status" value="1"/>
</dbReference>
<evidence type="ECO:0000256" key="5">
    <source>
        <dbReference type="SAM" id="SignalP"/>
    </source>
</evidence>
<evidence type="ECO:0000256" key="2">
    <source>
        <dbReference type="ARBA" id="ARBA00022801"/>
    </source>
</evidence>
<dbReference type="GO" id="GO:0004553">
    <property type="term" value="F:hydrolase activity, hydrolyzing O-glycosyl compounds"/>
    <property type="evidence" value="ECO:0007669"/>
    <property type="project" value="InterPro"/>
</dbReference>
<evidence type="ECO:0000256" key="1">
    <source>
        <dbReference type="ARBA" id="ARBA00007806"/>
    </source>
</evidence>
<comment type="similarity">
    <text evidence="1 4">Belongs to the glycosyl hydrolase 31 family.</text>
</comment>
<reference evidence="7" key="1">
    <citation type="submission" date="2020-11" db="EMBL/GenBank/DDBJ databases">
        <authorList>
            <person name="Tran Van P."/>
        </authorList>
    </citation>
    <scope>NUCLEOTIDE SEQUENCE</scope>
</reference>
<feature type="chain" id="PRO_5030889779" description="Glycoside hydrolase family 31 TIM barrel domain-containing protein" evidence="5">
    <location>
        <begin position="20"/>
        <end position="564"/>
    </location>
</feature>
<dbReference type="GO" id="GO:0005975">
    <property type="term" value="P:carbohydrate metabolic process"/>
    <property type="evidence" value="ECO:0007669"/>
    <property type="project" value="InterPro"/>
</dbReference>
<evidence type="ECO:0000313" key="7">
    <source>
        <dbReference type="EMBL" id="CAD7588546.1"/>
    </source>
</evidence>
<gene>
    <name evidence="7" type="ORF">TGEB3V08_LOCUS2596</name>
</gene>
<proteinExistence type="inferred from homology"/>
<dbReference type="PANTHER" id="PTHR43053:SF4">
    <property type="entry name" value="MYOGENESIS-REGULATING GLYCOSIDASE"/>
    <property type="match status" value="1"/>
</dbReference>
<dbReference type="InterPro" id="IPR000322">
    <property type="entry name" value="Glyco_hydro_31_TIM"/>
</dbReference>
<keyword evidence="2 4" id="KW-0378">Hydrolase</keyword>
<dbReference type="EMBL" id="OE839772">
    <property type="protein sequence ID" value="CAD7588546.1"/>
    <property type="molecule type" value="Genomic_DNA"/>
</dbReference>
<feature type="domain" description="Glycoside hydrolase family 31 TIM barrel" evidence="6">
    <location>
        <begin position="219"/>
        <end position="549"/>
    </location>
</feature>
<protein>
    <recommendedName>
        <fullName evidence="6">Glycoside hydrolase family 31 TIM barrel domain-containing protein</fullName>
    </recommendedName>
</protein>
<dbReference type="AlphaFoldDB" id="A0A7R9JUD7"/>
<accession>A0A7R9JUD7</accession>
<sequence length="564" mass="64040">MALGFALVFVSVSCALVQGTPNHLLEVRAADEHHKLTLTNLNKGGATVLRGTLGKGLGPSTSICSSSEGVCLQWESATLKVTQEGDECQKVDWTSPGGDGNVTQFEDCFDIGEDHWFGGAERQQQVWPFEKYTFDENSWITKLDQYQAMAEPYWVTSRGVYIYRRRSDPYLPNIPTLSLSYRVCTLDNAREAQLHAVNNYLRKPTGIPDERMLTHPVWSTWAKYKKNINADLVREFADNIVEHGFNNSQLEIDEQWERCFGSLEFDETKFPDVKNLTDYLKSRGFRVTLWTTPFINVGCEPYYSHALEKGYFVRNPENVTTTTWWEGEAGLVDFTNWEAKYWWENRVWDNLREGGFDSRKFDAGESSYAPQLPVLNASRAEHPNIFSTRGPVCSKGIRNVDWSLATNTRLKGTLCSLARVVSAISHKNMSDAQGSAGDQAVSEHYNTSPLPLPQRYVETAARFGNQIEVRTARRTQSLNIFLRMLDKNSEWGFSNGLNTLITTLLVFNIAGYPFVLPDMIGGNGYDGAPSKELFIRWTQANTFMPAMQFAYPPWDYDSEVTRFF</sequence>
<evidence type="ECO:0000256" key="3">
    <source>
        <dbReference type="ARBA" id="ARBA00023295"/>
    </source>
</evidence>
<keyword evidence="5" id="KW-0732">Signal</keyword>
<dbReference type="Gene3D" id="3.20.20.80">
    <property type="entry name" value="Glycosidases"/>
    <property type="match status" value="2"/>
</dbReference>
<keyword evidence="3 4" id="KW-0326">Glycosidase</keyword>
<dbReference type="SUPFAM" id="SSF51445">
    <property type="entry name" value="(Trans)glycosidases"/>
    <property type="match status" value="1"/>
</dbReference>
<evidence type="ECO:0000256" key="4">
    <source>
        <dbReference type="RuleBase" id="RU361185"/>
    </source>
</evidence>
<name>A0A7R9JUD7_TIMGE</name>
<dbReference type="PANTHER" id="PTHR43053">
    <property type="entry name" value="GLYCOSIDASE FAMILY 31"/>
    <property type="match status" value="1"/>
</dbReference>
<dbReference type="InterPro" id="IPR017853">
    <property type="entry name" value="GH"/>
</dbReference>
<dbReference type="CDD" id="cd06592">
    <property type="entry name" value="GH31_NET37"/>
    <property type="match status" value="1"/>
</dbReference>
<organism evidence="7">
    <name type="scientific">Timema genevievae</name>
    <name type="common">Walking stick</name>
    <dbReference type="NCBI Taxonomy" id="629358"/>
    <lineage>
        <taxon>Eukaryota</taxon>
        <taxon>Metazoa</taxon>
        <taxon>Ecdysozoa</taxon>
        <taxon>Arthropoda</taxon>
        <taxon>Hexapoda</taxon>
        <taxon>Insecta</taxon>
        <taxon>Pterygota</taxon>
        <taxon>Neoptera</taxon>
        <taxon>Polyneoptera</taxon>
        <taxon>Phasmatodea</taxon>
        <taxon>Timematodea</taxon>
        <taxon>Timematoidea</taxon>
        <taxon>Timematidae</taxon>
        <taxon>Timema</taxon>
    </lineage>
</organism>
<evidence type="ECO:0000259" key="6">
    <source>
        <dbReference type="Pfam" id="PF01055"/>
    </source>
</evidence>
<feature type="signal peptide" evidence="5">
    <location>
        <begin position="1"/>
        <end position="19"/>
    </location>
</feature>